<gene>
    <name evidence="4" type="primary">rplO</name>
    <name evidence="8" type="ORF">A2024_11455</name>
</gene>
<evidence type="ECO:0000256" key="5">
    <source>
        <dbReference type="RuleBase" id="RU003888"/>
    </source>
</evidence>
<accession>A0A1F5RHB2</accession>
<comment type="similarity">
    <text evidence="1 4 5">Belongs to the universal ribosomal protein uL15 family.</text>
</comment>
<keyword evidence="4" id="KW-0699">rRNA-binding</keyword>
<dbReference type="GO" id="GO:0006412">
    <property type="term" value="P:translation"/>
    <property type="evidence" value="ECO:0007669"/>
    <property type="project" value="UniProtKB-UniRule"/>
</dbReference>
<dbReference type="InterPro" id="IPR005749">
    <property type="entry name" value="Ribosomal_uL15_bac-type"/>
</dbReference>
<keyword evidence="2 4" id="KW-0689">Ribosomal protein</keyword>
<dbReference type="Pfam" id="PF00828">
    <property type="entry name" value="Ribosomal_L27A"/>
    <property type="match status" value="1"/>
</dbReference>
<evidence type="ECO:0000256" key="3">
    <source>
        <dbReference type="ARBA" id="ARBA00023274"/>
    </source>
</evidence>
<dbReference type="EMBL" id="MFFM01000016">
    <property type="protein sequence ID" value="OGF13533.1"/>
    <property type="molecule type" value="Genomic_DNA"/>
</dbReference>
<dbReference type="GO" id="GO:0019843">
    <property type="term" value="F:rRNA binding"/>
    <property type="evidence" value="ECO:0007669"/>
    <property type="project" value="UniProtKB-UniRule"/>
</dbReference>
<comment type="subunit">
    <text evidence="4">Part of the 50S ribosomal subunit.</text>
</comment>
<dbReference type="PROSITE" id="PS00475">
    <property type="entry name" value="RIBOSOMAL_L15"/>
    <property type="match status" value="1"/>
</dbReference>
<evidence type="ECO:0000313" key="9">
    <source>
        <dbReference type="Proteomes" id="UP000177230"/>
    </source>
</evidence>
<dbReference type="GO" id="GO:0022625">
    <property type="term" value="C:cytosolic large ribosomal subunit"/>
    <property type="evidence" value="ECO:0007669"/>
    <property type="project" value="TreeGrafter"/>
</dbReference>
<dbReference type="InterPro" id="IPR021131">
    <property type="entry name" value="Ribosomal_uL15/eL18"/>
</dbReference>
<evidence type="ECO:0000256" key="2">
    <source>
        <dbReference type="ARBA" id="ARBA00022980"/>
    </source>
</evidence>
<dbReference type="Proteomes" id="UP000177230">
    <property type="component" value="Unassembled WGS sequence"/>
</dbReference>
<dbReference type="NCBIfam" id="TIGR01071">
    <property type="entry name" value="rplO_bact"/>
    <property type="match status" value="1"/>
</dbReference>
<dbReference type="InterPro" id="IPR030878">
    <property type="entry name" value="Ribosomal_uL15"/>
</dbReference>
<protein>
    <recommendedName>
        <fullName evidence="4">Large ribosomal subunit protein uL15</fullName>
    </recommendedName>
</protein>
<dbReference type="PANTHER" id="PTHR12934">
    <property type="entry name" value="50S RIBOSOMAL PROTEIN L15"/>
    <property type="match status" value="1"/>
</dbReference>
<proteinExistence type="inferred from homology"/>
<feature type="domain" description="Large ribosomal subunit protein uL15/eL18" evidence="7">
    <location>
        <begin position="86"/>
        <end position="146"/>
    </location>
</feature>
<dbReference type="GO" id="GO:0003735">
    <property type="term" value="F:structural constituent of ribosome"/>
    <property type="evidence" value="ECO:0007669"/>
    <property type="project" value="InterPro"/>
</dbReference>
<dbReference type="InterPro" id="IPR036227">
    <property type="entry name" value="Ribosomal_uL15/eL18_sf"/>
</dbReference>
<evidence type="ECO:0000256" key="4">
    <source>
        <dbReference type="HAMAP-Rule" id="MF_01341"/>
    </source>
</evidence>
<dbReference type="PANTHER" id="PTHR12934:SF11">
    <property type="entry name" value="LARGE RIBOSOMAL SUBUNIT PROTEIN UL15M"/>
    <property type="match status" value="1"/>
</dbReference>
<comment type="caution">
    <text evidence="8">The sequence shown here is derived from an EMBL/GenBank/DDBJ whole genome shotgun (WGS) entry which is preliminary data.</text>
</comment>
<evidence type="ECO:0000259" key="7">
    <source>
        <dbReference type="Pfam" id="PF00828"/>
    </source>
</evidence>
<dbReference type="SUPFAM" id="SSF52080">
    <property type="entry name" value="Ribosomal proteins L15p and L18e"/>
    <property type="match status" value="1"/>
</dbReference>
<feature type="compositionally biased region" description="Gly residues" evidence="6">
    <location>
        <begin position="21"/>
        <end position="31"/>
    </location>
</feature>
<feature type="region of interest" description="Disordered" evidence="6">
    <location>
        <begin position="1"/>
        <end position="53"/>
    </location>
</feature>
<keyword evidence="4" id="KW-0694">RNA-binding</keyword>
<evidence type="ECO:0000256" key="6">
    <source>
        <dbReference type="SAM" id="MobiDB-lite"/>
    </source>
</evidence>
<dbReference type="InterPro" id="IPR001196">
    <property type="entry name" value="Ribosomal_uL15_CS"/>
</dbReference>
<dbReference type="Gene3D" id="3.100.10.10">
    <property type="match status" value="1"/>
</dbReference>
<reference evidence="8 9" key="1">
    <citation type="journal article" date="2016" name="Nat. Commun.">
        <title>Thousands of microbial genomes shed light on interconnected biogeochemical processes in an aquifer system.</title>
        <authorList>
            <person name="Anantharaman K."/>
            <person name="Brown C.T."/>
            <person name="Hug L.A."/>
            <person name="Sharon I."/>
            <person name="Castelle C.J."/>
            <person name="Probst A.J."/>
            <person name="Thomas B.C."/>
            <person name="Singh A."/>
            <person name="Wilkins M.J."/>
            <person name="Karaoz U."/>
            <person name="Brodie E.L."/>
            <person name="Williams K.H."/>
            <person name="Hubbard S.S."/>
            <person name="Banfield J.F."/>
        </authorList>
    </citation>
    <scope>NUCLEOTIDE SEQUENCE [LARGE SCALE GENOMIC DNA]</scope>
</reference>
<keyword evidence="3 4" id="KW-0687">Ribonucleoprotein</keyword>
<sequence length="148" mass="15608">MNLNDIRPAKGSVKNSKRRGCGTGSGHGGTSTRGHKGQKSRAGSGAKVPAWFEGGQMPLQRRLPKRGFTPLKRRIYQLVDISSLAKISGAKEIDPAYLAKKGLIKSTQKPVKILGKGELKNALTVKASAFSEGARKSIKAAGGKAEVA</sequence>
<dbReference type="HAMAP" id="MF_01341">
    <property type="entry name" value="Ribosomal_uL15"/>
    <property type="match status" value="1"/>
</dbReference>
<organism evidence="8 9">
    <name type="scientific">Candidatus Edwardsbacteria bacterium GWF2_54_11</name>
    <dbReference type="NCBI Taxonomy" id="1817851"/>
    <lineage>
        <taxon>Bacteria</taxon>
        <taxon>Candidatus Edwardsiibacteriota</taxon>
    </lineage>
</organism>
<evidence type="ECO:0000313" key="8">
    <source>
        <dbReference type="EMBL" id="OGF13533.1"/>
    </source>
</evidence>
<comment type="function">
    <text evidence="4">Binds to the 23S rRNA.</text>
</comment>
<dbReference type="AlphaFoldDB" id="A0A1F5RHB2"/>
<evidence type="ECO:0000256" key="1">
    <source>
        <dbReference type="ARBA" id="ARBA00007320"/>
    </source>
</evidence>
<name>A0A1F5RHB2_9BACT</name>